<feature type="domain" description="Tyrosine specific protein phosphatases" evidence="26">
    <location>
        <begin position="1391"/>
        <end position="1464"/>
    </location>
</feature>
<dbReference type="PROSITE" id="PS50056">
    <property type="entry name" value="TYR_PHOSPHATASE_2"/>
    <property type="match status" value="2"/>
</dbReference>
<dbReference type="SUPFAM" id="SSF49265">
    <property type="entry name" value="Fibronectin type III"/>
    <property type="match status" value="2"/>
</dbReference>
<evidence type="ECO:0000259" key="29">
    <source>
        <dbReference type="PROSITE" id="PS50853"/>
    </source>
</evidence>
<dbReference type="Pfam" id="PF07679">
    <property type="entry name" value="I-set"/>
    <property type="match status" value="1"/>
</dbReference>
<feature type="domain" description="Fibronectin type-III" evidence="29">
    <location>
        <begin position="546"/>
        <end position="636"/>
    </location>
</feature>
<dbReference type="InterPro" id="IPR013783">
    <property type="entry name" value="Ig-like_fold"/>
</dbReference>
<dbReference type="EMBL" id="VEVO01000005">
    <property type="protein sequence ID" value="KAF0042000.1"/>
    <property type="molecule type" value="Genomic_DNA"/>
</dbReference>
<feature type="domain" description="Fibronectin type-III" evidence="29">
    <location>
        <begin position="834"/>
        <end position="936"/>
    </location>
</feature>
<feature type="transmembrane region" description="Helical" evidence="24">
    <location>
        <begin position="226"/>
        <end position="249"/>
    </location>
</feature>
<feature type="domain" description="Fibronectin type-III" evidence="29">
    <location>
        <begin position="641"/>
        <end position="735"/>
    </location>
</feature>
<dbReference type="InterPro" id="IPR000242">
    <property type="entry name" value="PTP_cat"/>
</dbReference>
<dbReference type="InterPro" id="IPR016130">
    <property type="entry name" value="Tyr_Pase_AS"/>
</dbReference>
<gene>
    <name evidence="30" type="ORF">F2P81_005532</name>
</gene>
<evidence type="ECO:0000259" key="26">
    <source>
        <dbReference type="PROSITE" id="PS50056"/>
    </source>
</evidence>
<dbReference type="CDD" id="cd14553">
    <property type="entry name" value="R-PTPc-LAR-1"/>
    <property type="match status" value="1"/>
</dbReference>
<evidence type="ECO:0000256" key="2">
    <source>
        <dbReference type="ARBA" id="ARBA00004651"/>
    </source>
</evidence>
<keyword evidence="9" id="KW-0732">Signal</keyword>
<evidence type="ECO:0000256" key="24">
    <source>
        <dbReference type="SAM" id="Phobius"/>
    </source>
</evidence>
<dbReference type="Gene3D" id="1.20.1070.10">
    <property type="entry name" value="Rhodopsin 7-helix transmembrane proteins"/>
    <property type="match status" value="1"/>
</dbReference>
<dbReference type="PROSITE" id="PS50835">
    <property type="entry name" value="IG_LIKE"/>
    <property type="match status" value="3"/>
</dbReference>
<dbReference type="InterPro" id="IPR017452">
    <property type="entry name" value="GPCR_Rhodpsn_7TM"/>
</dbReference>
<dbReference type="Pfam" id="PF00001">
    <property type="entry name" value="7tm_1"/>
    <property type="match status" value="1"/>
</dbReference>
<feature type="transmembrane region" description="Helical" evidence="24">
    <location>
        <begin position="1737"/>
        <end position="1764"/>
    </location>
</feature>
<dbReference type="CDD" id="cd05739">
    <property type="entry name" value="IgI_3_RPTP_IIa_LAR_like"/>
    <property type="match status" value="1"/>
</dbReference>
<reference evidence="30 31" key="1">
    <citation type="submission" date="2019-06" db="EMBL/GenBank/DDBJ databases">
        <title>Draft genomes of female and male turbot (Scophthalmus maximus).</title>
        <authorList>
            <person name="Xu H."/>
            <person name="Xu X.-W."/>
            <person name="Shao C."/>
            <person name="Chen S."/>
        </authorList>
    </citation>
    <scope>NUCLEOTIDE SEQUENCE [LARGE SCALE GENOMIC DNA]</scope>
    <source>
        <strain evidence="30">Ysfricsl-2016a</strain>
        <tissue evidence="30">Blood</tissue>
    </source>
</reference>
<keyword evidence="18" id="KW-0325">Glycoprotein</keyword>
<evidence type="ECO:0000256" key="18">
    <source>
        <dbReference type="ARBA" id="ARBA00023180"/>
    </source>
</evidence>
<comment type="similarity">
    <text evidence="3">Belongs to the protein-tyrosine phosphatase family. Receptor class 2A subfamily.</text>
</comment>
<dbReference type="PANTHER" id="PTHR46957:SF6">
    <property type="entry name" value="PROTEIN-TYROSINE-PHOSPHATASE"/>
    <property type="match status" value="1"/>
</dbReference>
<evidence type="ECO:0000256" key="5">
    <source>
        <dbReference type="ARBA" id="ARBA00017628"/>
    </source>
</evidence>
<keyword evidence="19" id="KW-0807">Transducer</keyword>
<keyword evidence="13 24" id="KW-1133">Transmembrane helix</keyword>
<dbReference type="InterPro" id="IPR029021">
    <property type="entry name" value="Prot-tyrosine_phosphatase-like"/>
</dbReference>
<dbReference type="FunFam" id="2.60.40.10:FF:000068">
    <property type="entry name" value="receptor-type tyrosine-protein phosphatase delta isoform X1"/>
    <property type="match status" value="1"/>
</dbReference>
<dbReference type="FunFam" id="3.90.190.10:FF:000001">
    <property type="entry name" value="Receptor-type tyrosine-protein phosphatase F isoform A"/>
    <property type="match status" value="1"/>
</dbReference>
<evidence type="ECO:0000256" key="7">
    <source>
        <dbReference type="ARBA" id="ARBA00022553"/>
    </source>
</evidence>
<dbReference type="PROSITE" id="PS00383">
    <property type="entry name" value="TYR_PHOSPHATASE_1"/>
    <property type="match status" value="1"/>
</dbReference>
<feature type="domain" description="Tyrosine-protein phosphatase" evidence="25">
    <location>
        <begin position="1214"/>
        <end position="1460"/>
    </location>
</feature>
<dbReference type="Pfam" id="PF00102">
    <property type="entry name" value="Y_phosphatase"/>
    <property type="match status" value="2"/>
</dbReference>
<dbReference type="PROSITE" id="PS50262">
    <property type="entry name" value="G_PROTEIN_RECEP_F1_2"/>
    <property type="match status" value="1"/>
</dbReference>
<feature type="domain" description="Ig-like" evidence="28">
    <location>
        <begin position="252"/>
        <end position="342"/>
    </location>
</feature>
<evidence type="ECO:0000256" key="20">
    <source>
        <dbReference type="ARBA" id="ARBA00023319"/>
    </source>
</evidence>
<evidence type="ECO:0000256" key="21">
    <source>
        <dbReference type="ARBA" id="ARBA00029815"/>
    </source>
</evidence>
<dbReference type="FunFam" id="2.60.40.10:FF:000036">
    <property type="entry name" value="receptor-type tyrosine-protein phosphatase delta isoform X1"/>
    <property type="match status" value="1"/>
</dbReference>
<dbReference type="SUPFAM" id="SSF52799">
    <property type="entry name" value="(Phosphotyrosine protein) phosphatases II"/>
    <property type="match status" value="2"/>
</dbReference>
<dbReference type="GO" id="GO:0004960">
    <property type="term" value="F:thromboxane receptor activity"/>
    <property type="evidence" value="ECO:0007669"/>
    <property type="project" value="UniProtKB-ARBA"/>
</dbReference>
<dbReference type="FunFam" id="1.20.1070.10:FF:000163">
    <property type="entry name" value="Thromboxane A2 receptor"/>
    <property type="match status" value="1"/>
</dbReference>
<dbReference type="FunFam" id="2.60.40.10:FF:000015">
    <property type="entry name" value="receptor-type tyrosine-protein phosphatase delta isoform X2"/>
    <property type="match status" value="1"/>
</dbReference>
<organism evidence="30 31">
    <name type="scientific">Scophthalmus maximus</name>
    <name type="common">Turbot</name>
    <name type="synonym">Psetta maxima</name>
    <dbReference type="NCBI Taxonomy" id="52904"/>
    <lineage>
        <taxon>Eukaryota</taxon>
        <taxon>Metazoa</taxon>
        <taxon>Chordata</taxon>
        <taxon>Craniata</taxon>
        <taxon>Vertebrata</taxon>
        <taxon>Euteleostomi</taxon>
        <taxon>Actinopterygii</taxon>
        <taxon>Neopterygii</taxon>
        <taxon>Teleostei</taxon>
        <taxon>Neoteleostei</taxon>
        <taxon>Acanthomorphata</taxon>
        <taxon>Carangaria</taxon>
        <taxon>Pleuronectiformes</taxon>
        <taxon>Pleuronectoidei</taxon>
        <taxon>Scophthalmidae</taxon>
        <taxon>Scophthalmus</taxon>
    </lineage>
</organism>
<evidence type="ECO:0000256" key="9">
    <source>
        <dbReference type="ARBA" id="ARBA00022729"/>
    </source>
</evidence>
<evidence type="ECO:0000259" key="27">
    <source>
        <dbReference type="PROSITE" id="PS50262"/>
    </source>
</evidence>
<sequence>MLTPCRQEWKMTRDLKSQPWTDVLPRVRSFGHGQERSSITRSVRRSLQSGPMYRSFSKGMYPLLEMKPFRPLIKCLNTEDTLGSSFGWDTVLPVFYESVVASVMLSVPDTNTLDKLIRSAGSLLRGGSSPRSMIEDDVIKTLSVVNTSHPLYSVLVSQRNMFSRRLSAERHVSSLSMTIRKKMKMLLSNRGLGSPGQVKDQSHPTPPCPPPSPTGAKMATKDAPRLSLPLLLPVTTLLLSLLLTSALALSPPRFTKVPVDQIGVSGGVVSFVCQATGDPKPRVSWNKKGKKVNSQRIETIEFDEGAGAVLRIQPLRAPRDENIYECVAENSEGEITVNAKLSIIREDLLPLGFPNIDMGPQLKVVERTRTATMLCAASGNPDPEITWYKDFLPIDPSASNGRIKQLRSEGTPIRGALQIENSEETDQGKYECVASNVEGVRYSSPANLYVRVRRVPPRFSIPPTSQEIMPGGSVNITCVAVGSPMPYVKWILNSEDLTPEDEMPVGRNVLELSSVRESANYTCVAMSSLGIIEAVAQITVKSLPKPPGTPVVTETTATSVTITWDSGNPDPVTYYIIQYRAKSPDSKYETVDDITTTRYSIGGLYPNTEYEIRVSAINTIGQGPPSEPVETRTGEQAPASPPRNIQAQIISQNTMMVRWEEPEEPNGQIKGYRVYYTMDDSQPMSLWQIHNVQDSIITTIQSLVPQETYSIKVLAFTSVGDGPFSEPIHVKVLQGVPGQPSKFHVGAVADISIELVWEPAYEKEGIISYELRYREGSFGTPMKKTFGPTSSFVVEGLRPNTEYHFSLAAISVKGIGAFTNDISQKTLQAKPSAPPQEIKCSSTSSTTLLVSWHPPPLTSQNGVLAGYRVRYQVVGPPESGGDDGETPEEPTVPATEEQVLLQRLEKWTQYHITVSAFTVIGPGPESEPLTCRTDEDGQQFTWEHSNLEVNKPKNRYANVIAYDHSRVILAPIDGITGSDYINANYIDGYRKQNAYIATQGPLPETFGDFWRMVWEQRAATVVMMTRLEEKSRIKCDQYWPSRGTETYGMTQVTLLDTIELATFCVRTFSLHKNGSSEKREVRQFQFTAWPDHGVPEYPTPFLAFLRRVKTCNPPDAGPIIAHCSAGVGRTGCFIVIDAMLERIKHEKTVDIYGHVTLMRSQRNYMVQTEDQYSFIHDALLEAVACGNTEVAARSLYSYIQKLAQVESGEHVTGMELEFKRLANSKAHTSRFISANLPCNKFKNRLVNIMPYETTRVCLQPIRGLEGSDYINSSFIDGYRQQKAYIATQGPLAETTEDFWRMLWENNSTIVVMLTKLREMGREKCHQYWPAERSARYQYFVVDPMAEYNMPQYILREFKVTDARDGQSRTVRQFQFTDWPEQGVPKSGEGFIDFIGQVHKTKEQFGQDGPISVHCSAGVGRTGVFITLSIVLERMRYEGVVDIFQTVKMLRTQRPAMVQTEGPPRSLLRAAPKVLLNTPVTKIFAKSAHMLIIVSSTEEKWKQKMLAGSRREKGNPPDCNCLHIFESSESTTQHPLATMNASALPLANNTPLCYVYNSPPFNYSHPIASARYSSIFVILGLSSNLIAFIVLVKSFQRTQNRSRSFFLIFLGGLVVTDFMGLLVTGSVVISFHVTHFNWRTVDPNCHLCNFMGMSMVFYGLCPLLLGATMAVERFIGINCPFARSNMTKSRAISMMLMVWFSAGGIAFLPLTGIGSYHIQKPGSWCFFNISPEGKDMAFSLIFALAGLICIAVSFLLNMISVVTLIKVCCGQDRGQRRRDHEVEMMVQLILIMVIASICWCPILIFIAQTVLSGAHLRVGKLLLWLRFASVNQTLDPWVYILFRRAVLKKMFPRLNWSRGSIMTLYPSFRDTMRRFTSSSIGSSTLASSETGETGKLNVMPPSTPKPQPPSP</sequence>
<feature type="region of interest" description="Disordered" evidence="23">
    <location>
        <begin position="874"/>
        <end position="893"/>
    </location>
</feature>
<evidence type="ECO:0000256" key="10">
    <source>
        <dbReference type="ARBA" id="ARBA00022737"/>
    </source>
</evidence>
<keyword evidence="7" id="KW-0597">Phosphoprotein</keyword>
<dbReference type="CDD" id="cd05738">
    <property type="entry name" value="IgI_2_RPTP_IIa_LAR_like"/>
    <property type="match status" value="1"/>
</dbReference>
<comment type="subcellular location">
    <subcellularLocation>
        <location evidence="2">Cell membrane</location>
        <topology evidence="2">Multi-pass membrane protein</topology>
    </subcellularLocation>
    <subcellularLocation>
        <location evidence="1">Membrane</location>
        <topology evidence="1">Single-pass type I membrane protein</topology>
    </subcellularLocation>
</comment>
<dbReference type="FunFam" id="2.60.40.10:FF:000010">
    <property type="entry name" value="receptor-type tyrosine-protein phosphatase delta isoform X1"/>
    <property type="match status" value="1"/>
</dbReference>
<evidence type="ECO:0000256" key="14">
    <source>
        <dbReference type="ARBA" id="ARBA00023040"/>
    </source>
</evidence>
<dbReference type="SMART" id="SM00060">
    <property type="entry name" value="FN3"/>
    <property type="match status" value="4"/>
</dbReference>
<dbReference type="PANTHER" id="PTHR46957">
    <property type="entry name" value="CYTOKINE RECEPTOR"/>
    <property type="match status" value="1"/>
</dbReference>
<evidence type="ECO:0000256" key="22">
    <source>
        <dbReference type="ARBA" id="ARBA00051722"/>
    </source>
</evidence>
<dbReference type="FunFam" id="2.60.40.10:FF:000098">
    <property type="entry name" value="receptor-type tyrosine-protein phosphatase F isoform X1"/>
    <property type="match status" value="1"/>
</dbReference>
<dbReference type="SUPFAM" id="SSF48726">
    <property type="entry name" value="Immunoglobulin"/>
    <property type="match status" value="3"/>
</dbReference>
<dbReference type="InterPro" id="IPR036179">
    <property type="entry name" value="Ig-like_dom_sf"/>
</dbReference>
<dbReference type="SMART" id="SM00404">
    <property type="entry name" value="PTPc_motif"/>
    <property type="match status" value="2"/>
</dbReference>
<dbReference type="InterPro" id="IPR000276">
    <property type="entry name" value="GPCR_Rhodpsn"/>
</dbReference>
<dbReference type="FunFam" id="2.60.40.10:FF:000027">
    <property type="entry name" value="receptor-type tyrosine-protein phosphatase delta isoform X1"/>
    <property type="match status" value="1"/>
</dbReference>
<evidence type="ECO:0000256" key="15">
    <source>
        <dbReference type="ARBA" id="ARBA00023136"/>
    </source>
</evidence>
<dbReference type="PRINTS" id="PR00700">
    <property type="entry name" value="PRTYPHPHTASE"/>
</dbReference>
<dbReference type="GO" id="GO:0005886">
    <property type="term" value="C:plasma membrane"/>
    <property type="evidence" value="ECO:0007669"/>
    <property type="project" value="UniProtKB-SubCell"/>
</dbReference>
<evidence type="ECO:0000256" key="13">
    <source>
        <dbReference type="ARBA" id="ARBA00022989"/>
    </source>
</evidence>
<dbReference type="PROSITE" id="PS50055">
    <property type="entry name" value="TYR_PHOSPHATASE_PTP"/>
    <property type="match status" value="2"/>
</dbReference>
<dbReference type="CDD" id="cd15143">
    <property type="entry name" value="7tmA_TXA2_R"/>
    <property type="match status" value="1"/>
</dbReference>
<dbReference type="InterPro" id="IPR050713">
    <property type="entry name" value="RTP_Phos/Ushers"/>
</dbReference>
<dbReference type="FunFam" id="3.90.190.10:FF:000002">
    <property type="entry name" value="receptor-type tyrosine-protein phosphatase delta isoform X2"/>
    <property type="match status" value="1"/>
</dbReference>
<keyword evidence="6" id="KW-1003">Cell membrane</keyword>
<dbReference type="InterPro" id="IPR036116">
    <property type="entry name" value="FN3_sf"/>
</dbReference>
<feature type="domain" description="Ig-like" evidence="28">
    <location>
        <begin position="354"/>
        <end position="449"/>
    </location>
</feature>
<evidence type="ECO:0000256" key="3">
    <source>
        <dbReference type="ARBA" id="ARBA00010504"/>
    </source>
</evidence>
<dbReference type="InterPro" id="IPR013098">
    <property type="entry name" value="Ig_I-set"/>
</dbReference>
<keyword evidence="10" id="KW-0677">Repeat</keyword>
<feature type="region of interest" description="Disordered" evidence="23">
    <location>
        <begin position="621"/>
        <end position="642"/>
    </location>
</feature>
<dbReference type="InterPro" id="IPR003598">
    <property type="entry name" value="Ig_sub2"/>
</dbReference>
<feature type="compositionally biased region" description="Pro residues" evidence="23">
    <location>
        <begin position="204"/>
        <end position="213"/>
    </location>
</feature>
<dbReference type="Proteomes" id="UP000438429">
    <property type="component" value="Unassembled WGS sequence"/>
</dbReference>
<feature type="region of interest" description="Disordered" evidence="23">
    <location>
        <begin position="1878"/>
        <end position="1910"/>
    </location>
</feature>
<dbReference type="EC" id="3.1.3.48" evidence="4"/>
<dbReference type="SMART" id="SM00194">
    <property type="entry name" value="PTPc"/>
    <property type="match status" value="2"/>
</dbReference>
<name>A0A6A4TDU7_SCOMX</name>
<feature type="domain" description="Tyrosine-protein phosphatase" evidence="25">
    <location>
        <begin position="945"/>
        <end position="1182"/>
    </location>
</feature>
<keyword evidence="14" id="KW-0297">G-protein coupled receptor</keyword>
<dbReference type="PROSITE" id="PS50853">
    <property type="entry name" value="FN3"/>
    <property type="match status" value="4"/>
</dbReference>
<dbReference type="InterPro" id="IPR007110">
    <property type="entry name" value="Ig-like_dom"/>
</dbReference>
<evidence type="ECO:0000256" key="23">
    <source>
        <dbReference type="SAM" id="MobiDB-lite"/>
    </source>
</evidence>
<evidence type="ECO:0000256" key="17">
    <source>
        <dbReference type="ARBA" id="ARBA00023170"/>
    </source>
</evidence>
<evidence type="ECO:0000256" key="19">
    <source>
        <dbReference type="ARBA" id="ARBA00023224"/>
    </source>
</evidence>
<evidence type="ECO:0000259" key="25">
    <source>
        <dbReference type="PROSITE" id="PS50055"/>
    </source>
</evidence>
<evidence type="ECO:0000256" key="8">
    <source>
        <dbReference type="ARBA" id="ARBA00022692"/>
    </source>
</evidence>
<evidence type="ECO:0000313" key="31">
    <source>
        <dbReference type="Proteomes" id="UP000438429"/>
    </source>
</evidence>
<dbReference type="FunFam" id="2.60.40.10:FF:000023">
    <property type="entry name" value="receptor-type tyrosine-protein phosphatase delta isoform X2"/>
    <property type="match status" value="1"/>
</dbReference>
<dbReference type="CDD" id="cd00063">
    <property type="entry name" value="FN3"/>
    <property type="match status" value="4"/>
</dbReference>
<keyword evidence="20" id="KW-0393">Immunoglobulin domain</keyword>
<evidence type="ECO:0000256" key="16">
    <source>
        <dbReference type="ARBA" id="ARBA00023157"/>
    </source>
</evidence>
<dbReference type="InterPro" id="IPR000387">
    <property type="entry name" value="Tyr_Pase_dom"/>
</dbReference>
<feature type="transmembrane region" description="Helical" evidence="24">
    <location>
        <begin position="1650"/>
        <end position="1674"/>
    </location>
</feature>
<feature type="domain" description="Ig-like" evidence="28">
    <location>
        <begin position="457"/>
        <end position="539"/>
    </location>
</feature>
<dbReference type="PROSITE" id="PS00237">
    <property type="entry name" value="G_PROTEIN_RECEP_F1_1"/>
    <property type="match status" value="1"/>
</dbReference>
<keyword evidence="17" id="KW-0675">Receptor</keyword>
<dbReference type="SMART" id="SM00408">
    <property type="entry name" value="IGc2"/>
    <property type="match status" value="3"/>
</dbReference>
<dbReference type="Pfam" id="PF00041">
    <property type="entry name" value="fn3"/>
    <property type="match status" value="4"/>
</dbReference>
<feature type="transmembrane region" description="Helical" evidence="24">
    <location>
        <begin position="1603"/>
        <end position="1630"/>
    </location>
</feature>
<dbReference type="SUPFAM" id="SSF81321">
    <property type="entry name" value="Family A G protein-coupled receptor-like"/>
    <property type="match status" value="1"/>
</dbReference>
<protein>
    <recommendedName>
        <fullName evidence="5">Thromboxane A2 receptor</fullName>
        <ecNumber evidence="4">3.1.3.48</ecNumber>
    </recommendedName>
    <alternativeName>
        <fullName evidence="21">Prostanoid TP receptor</fullName>
    </alternativeName>
</protein>
<feature type="region of interest" description="Disordered" evidence="23">
    <location>
        <begin position="190"/>
        <end position="220"/>
    </location>
</feature>
<dbReference type="Pfam" id="PF13927">
    <property type="entry name" value="Ig_3"/>
    <property type="match status" value="2"/>
</dbReference>
<feature type="transmembrane region" description="Helical" evidence="24">
    <location>
        <begin position="1822"/>
        <end position="1841"/>
    </location>
</feature>
<evidence type="ECO:0000256" key="6">
    <source>
        <dbReference type="ARBA" id="ARBA00022475"/>
    </source>
</evidence>
<accession>A0A6A4TDU7</accession>
<dbReference type="InterPro" id="IPR003961">
    <property type="entry name" value="FN3_dom"/>
</dbReference>
<evidence type="ECO:0000256" key="12">
    <source>
        <dbReference type="ARBA" id="ARBA00022912"/>
    </source>
</evidence>
<evidence type="ECO:0000259" key="28">
    <source>
        <dbReference type="PROSITE" id="PS50835"/>
    </source>
</evidence>
<comment type="catalytic activity">
    <reaction evidence="22">
        <text>O-phospho-L-tyrosyl-[protein] + H2O = L-tyrosyl-[protein] + phosphate</text>
        <dbReference type="Rhea" id="RHEA:10684"/>
        <dbReference type="Rhea" id="RHEA-COMP:10136"/>
        <dbReference type="Rhea" id="RHEA-COMP:20101"/>
        <dbReference type="ChEBI" id="CHEBI:15377"/>
        <dbReference type="ChEBI" id="CHEBI:43474"/>
        <dbReference type="ChEBI" id="CHEBI:46858"/>
        <dbReference type="ChEBI" id="CHEBI:61978"/>
        <dbReference type="EC" id="3.1.3.48"/>
    </reaction>
</comment>
<keyword evidence="16" id="KW-1015">Disulfide bond</keyword>
<feature type="transmembrane region" description="Helical" evidence="24">
    <location>
        <begin position="1571"/>
        <end position="1591"/>
    </location>
</feature>
<keyword evidence="12" id="KW-0904">Protein phosphatase</keyword>
<feature type="domain" description="Tyrosine specific protein phosphatases" evidence="26">
    <location>
        <begin position="1102"/>
        <end position="1173"/>
    </location>
</feature>
<evidence type="ECO:0000256" key="1">
    <source>
        <dbReference type="ARBA" id="ARBA00004479"/>
    </source>
</evidence>
<feature type="transmembrane region" description="Helical" evidence="24">
    <location>
        <begin position="1785"/>
        <end position="1810"/>
    </location>
</feature>
<feature type="transmembrane region" description="Helical" evidence="24">
    <location>
        <begin position="1695"/>
        <end position="1717"/>
    </location>
</feature>
<feature type="compositionally biased region" description="Low complexity" evidence="23">
    <location>
        <begin position="1878"/>
        <end position="1889"/>
    </location>
</feature>
<keyword evidence="8 24" id="KW-0812">Transmembrane</keyword>
<feature type="domain" description="Fibronectin type-III" evidence="29">
    <location>
        <begin position="739"/>
        <end position="829"/>
    </location>
</feature>
<feature type="domain" description="G-protein coupled receptors family 1 profile" evidence="27">
    <location>
        <begin position="1582"/>
        <end position="1838"/>
    </location>
</feature>
<dbReference type="InterPro" id="IPR003599">
    <property type="entry name" value="Ig_sub"/>
</dbReference>
<dbReference type="SMART" id="SM00409">
    <property type="entry name" value="IG"/>
    <property type="match status" value="3"/>
</dbReference>
<dbReference type="Gene3D" id="3.90.190.10">
    <property type="entry name" value="Protein tyrosine phosphatase superfamily"/>
    <property type="match status" value="2"/>
</dbReference>
<evidence type="ECO:0000313" key="30">
    <source>
        <dbReference type="EMBL" id="KAF0042000.1"/>
    </source>
</evidence>
<comment type="caution">
    <text evidence="30">The sequence shown here is derived from an EMBL/GenBank/DDBJ whole genome shotgun (WGS) entry which is preliminary data.</text>
</comment>
<keyword evidence="11" id="KW-0378">Hydrolase</keyword>
<dbReference type="InterPro" id="IPR003595">
    <property type="entry name" value="Tyr_Pase_cat"/>
</dbReference>
<dbReference type="Gene3D" id="2.60.40.10">
    <property type="entry name" value="Immunoglobulins"/>
    <property type="match status" value="7"/>
</dbReference>
<dbReference type="GO" id="GO:0004725">
    <property type="term" value="F:protein tyrosine phosphatase activity"/>
    <property type="evidence" value="ECO:0007669"/>
    <property type="project" value="UniProtKB-EC"/>
</dbReference>
<keyword evidence="15 24" id="KW-0472">Membrane</keyword>
<evidence type="ECO:0000256" key="4">
    <source>
        <dbReference type="ARBA" id="ARBA00013064"/>
    </source>
</evidence>
<evidence type="ECO:0000256" key="11">
    <source>
        <dbReference type="ARBA" id="ARBA00022801"/>
    </source>
</evidence>
<proteinExistence type="inferred from homology"/>
<feature type="compositionally biased region" description="Pro residues" evidence="23">
    <location>
        <begin position="1900"/>
        <end position="1910"/>
    </location>
</feature>